<dbReference type="SUPFAM" id="SSF49785">
    <property type="entry name" value="Galactose-binding domain-like"/>
    <property type="match status" value="1"/>
</dbReference>
<feature type="domain" description="Mannosidase Ig/CBM-like" evidence="6">
    <location>
        <begin position="661"/>
        <end position="764"/>
    </location>
</feature>
<dbReference type="EMBL" id="JAACJJ010000043">
    <property type="protein sequence ID" value="KAF5314882.1"/>
    <property type="molecule type" value="Genomic_DNA"/>
</dbReference>
<accession>A0A8H5B1E5</accession>
<name>A0A8H5B1E5_9AGAR</name>
<sequence>MQATQTIVRHLSEYDWMWKQREINNPISNELKSSGWRKAASFPSEIHVELLKAGLIPDPYIGFNEHKVQWIGDVEWLYECSFSLEKGITSHKHAIFHFHGLDTICDVYLNGTIILSTDNIFRTYEYEIDLSSSLIQADNSILLHFKSAKVLAKAEEAKYGKVRAGSTNLGDPSRVYGPELMTCGPYRPITLTTYDLRIQTMIALGDTADNLSLKVKLSFDGHISPGRRYAMTVTMKDKEERVVRREHNTIQDLATLNILWPDLGSRGAELWWPEDGILIDRTSRRIGFRSVKLIQDAIEKPDQYGTGSTFLFEVNGVRMFMGGSNWIPGDNFLTTVSDKRYRDWLTLLRDGNQNMVRLWGGGVYEPDIFYDICDELGILVWQDFQFACGVYPAHDTFVENVTKEAEDNVRRLAHHPSMTCLCGINELPARKIYEEVLPNIISKEIGDHIPYHRGSPYGGKGWDTADPTIGDVHQWNVWGGKEYQYQEYDRLGGRFVSEFGMPGMPSMDTIRYWSQGADPSQMHSQSPLIAQHTKAGVFERRFAIVMNENFRLTTDLETHAFNTQLMQLEAVGFAYRSWHREWRGRGSEYCAGVLVWQLNDCWPGVSWAIADYFLRPKPVYYAIARELAPISVGIFRKVAKNRENDRPRQFYEFGSTQVTGTTLDIWATNSALKPRTADLELVFFDLLDATWSHKEIHSVLLGPNQTTEIFSDMVCRAKPPPENAEPGDPSFITSSTVVVSARLLDPKSGTVAARFCSWPEPYRYLQPPEAGLRVKVLPDRDNKGHTVIEASVERPTKCVFFSVENADSKVKWSDNALDLVPGDSQTLVATGIEGKELRAAYFGCEKAFVVLRL</sequence>
<keyword evidence="9" id="KW-1185">Reference proteome</keyword>
<evidence type="ECO:0000313" key="9">
    <source>
        <dbReference type="Proteomes" id="UP000567179"/>
    </source>
</evidence>
<evidence type="ECO:0000259" key="7">
    <source>
        <dbReference type="Pfam" id="PF22666"/>
    </source>
</evidence>
<dbReference type="GO" id="GO:0006516">
    <property type="term" value="P:glycoprotein catabolic process"/>
    <property type="evidence" value="ECO:0007669"/>
    <property type="project" value="TreeGrafter"/>
</dbReference>
<dbReference type="InterPro" id="IPR013783">
    <property type="entry name" value="Ig-like_fold"/>
</dbReference>
<evidence type="ECO:0000256" key="5">
    <source>
        <dbReference type="ARBA" id="ARBA00023295"/>
    </source>
</evidence>
<dbReference type="InterPro" id="IPR017853">
    <property type="entry name" value="GH"/>
</dbReference>
<dbReference type="SUPFAM" id="SSF51445">
    <property type="entry name" value="(Trans)glycosidases"/>
    <property type="match status" value="1"/>
</dbReference>
<dbReference type="Gene3D" id="2.60.40.10">
    <property type="entry name" value="Immunoglobulins"/>
    <property type="match status" value="1"/>
</dbReference>
<dbReference type="Proteomes" id="UP000567179">
    <property type="component" value="Unassembled WGS sequence"/>
</dbReference>
<dbReference type="PANTHER" id="PTHR43730">
    <property type="entry name" value="BETA-MANNOSIDASE"/>
    <property type="match status" value="1"/>
</dbReference>
<gene>
    <name evidence="8" type="ORF">D9619_007494</name>
</gene>
<organism evidence="8 9">
    <name type="scientific">Psilocybe cf. subviscida</name>
    <dbReference type="NCBI Taxonomy" id="2480587"/>
    <lineage>
        <taxon>Eukaryota</taxon>
        <taxon>Fungi</taxon>
        <taxon>Dikarya</taxon>
        <taxon>Basidiomycota</taxon>
        <taxon>Agaricomycotina</taxon>
        <taxon>Agaricomycetes</taxon>
        <taxon>Agaricomycetidae</taxon>
        <taxon>Agaricales</taxon>
        <taxon>Agaricineae</taxon>
        <taxon>Strophariaceae</taxon>
        <taxon>Psilocybe</taxon>
    </lineage>
</organism>
<keyword evidence="4" id="KW-0378">Hydrolase</keyword>
<comment type="catalytic activity">
    <reaction evidence="1">
        <text>Hydrolysis of terminal, non-reducing beta-D-mannose residues in beta-D-mannosides.</text>
        <dbReference type="EC" id="3.2.1.25"/>
    </reaction>
</comment>
<dbReference type="GO" id="GO:0004567">
    <property type="term" value="F:beta-mannosidase activity"/>
    <property type="evidence" value="ECO:0007669"/>
    <property type="project" value="UniProtKB-EC"/>
</dbReference>
<dbReference type="InterPro" id="IPR050887">
    <property type="entry name" value="Beta-mannosidase_GH2"/>
</dbReference>
<evidence type="ECO:0000256" key="3">
    <source>
        <dbReference type="ARBA" id="ARBA00012754"/>
    </source>
</evidence>
<comment type="pathway">
    <text evidence="2">Glycan metabolism; N-glycan degradation.</text>
</comment>
<reference evidence="8 9" key="1">
    <citation type="journal article" date="2020" name="ISME J.">
        <title>Uncovering the hidden diversity of litter-decomposition mechanisms in mushroom-forming fungi.</title>
        <authorList>
            <person name="Floudas D."/>
            <person name="Bentzer J."/>
            <person name="Ahren D."/>
            <person name="Johansson T."/>
            <person name="Persson P."/>
            <person name="Tunlid A."/>
        </authorList>
    </citation>
    <scope>NUCLEOTIDE SEQUENCE [LARGE SCALE GENOMIC DNA]</scope>
    <source>
        <strain evidence="8 9">CBS 101986</strain>
    </source>
</reference>
<evidence type="ECO:0000256" key="1">
    <source>
        <dbReference type="ARBA" id="ARBA00000829"/>
    </source>
</evidence>
<protein>
    <recommendedName>
        <fullName evidence="3">beta-mannosidase</fullName>
        <ecNumber evidence="3">3.2.1.25</ecNumber>
    </recommendedName>
</protein>
<dbReference type="AlphaFoldDB" id="A0A8H5B1E5"/>
<dbReference type="SUPFAM" id="SSF49303">
    <property type="entry name" value="beta-Galactosidase/glucuronidase domain"/>
    <property type="match status" value="1"/>
</dbReference>
<dbReference type="Pfam" id="PF17786">
    <property type="entry name" value="Mannosidase_ig"/>
    <property type="match status" value="1"/>
</dbReference>
<proteinExistence type="predicted"/>
<dbReference type="Pfam" id="PF22666">
    <property type="entry name" value="Glyco_hydro_2_N2"/>
    <property type="match status" value="1"/>
</dbReference>
<evidence type="ECO:0000313" key="8">
    <source>
        <dbReference type="EMBL" id="KAF5314882.1"/>
    </source>
</evidence>
<comment type="caution">
    <text evidence="8">The sequence shown here is derived from an EMBL/GenBank/DDBJ whole genome shotgun (WGS) entry which is preliminary data.</text>
</comment>
<dbReference type="EC" id="3.2.1.25" evidence="3"/>
<evidence type="ECO:0000259" key="6">
    <source>
        <dbReference type="Pfam" id="PF17786"/>
    </source>
</evidence>
<dbReference type="InterPro" id="IPR008979">
    <property type="entry name" value="Galactose-bd-like_sf"/>
</dbReference>
<dbReference type="Gene3D" id="2.60.120.260">
    <property type="entry name" value="Galactose-binding domain-like"/>
    <property type="match status" value="1"/>
</dbReference>
<evidence type="ECO:0000256" key="2">
    <source>
        <dbReference type="ARBA" id="ARBA00004740"/>
    </source>
</evidence>
<dbReference type="InterPro" id="IPR041447">
    <property type="entry name" value="Mannosidase_ig"/>
</dbReference>
<keyword evidence="5" id="KW-0326">Glycosidase</keyword>
<dbReference type="Gene3D" id="3.20.20.80">
    <property type="entry name" value="Glycosidases"/>
    <property type="match status" value="1"/>
</dbReference>
<dbReference type="InterPro" id="IPR054593">
    <property type="entry name" value="Beta-mannosidase-like_N2"/>
</dbReference>
<dbReference type="InterPro" id="IPR036156">
    <property type="entry name" value="Beta-gal/glucu_dom_sf"/>
</dbReference>
<dbReference type="PANTHER" id="PTHR43730:SF1">
    <property type="entry name" value="BETA-MANNOSIDASE"/>
    <property type="match status" value="1"/>
</dbReference>
<feature type="domain" description="Beta-mannosidase-like galactose-binding" evidence="7">
    <location>
        <begin position="30"/>
        <end position="175"/>
    </location>
</feature>
<evidence type="ECO:0000256" key="4">
    <source>
        <dbReference type="ARBA" id="ARBA00022801"/>
    </source>
</evidence>
<dbReference type="OrthoDB" id="2866996at2759"/>